<keyword evidence="1" id="KW-1133">Transmembrane helix</keyword>
<dbReference type="STRING" id="314225.ELI_07410"/>
<name>Q2N9R7_ERYLH</name>
<organism evidence="2 3">
    <name type="scientific">Erythrobacter litoralis (strain HTCC2594)</name>
    <dbReference type="NCBI Taxonomy" id="314225"/>
    <lineage>
        <taxon>Bacteria</taxon>
        <taxon>Pseudomonadati</taxon>
        <taxon>Pseudomonadota</taxon>
        <taxon>Alphaproteobacteria</taxon>
        <taxon>Sphingomonadales</taxon>
        <taxon>Erythrobacteraceae</taxon>
        <taxon>Erythrobacter/Porphyrobacter group</taxon>
        <taxon>Erythrobacter</taxon>
    </lineage>
</organism>
<dbReference type="Proteomes" id="UP000008808">
    <property type="component" value="Chromosome"/>
</dbReference>
<dbReference type="RefSeq" id="WP_011414408.1">
    <property type="nucleotide sequence ID" value="NC_007722.1"/>
</dbReference>
<keyword evidence="3" id="KW-1185">Reference proteome</keyword>
<keyword evidence="1" id="KW-0812">Transmembrane</keyword>
<dbReference type="KEGG" id="eli:ELI_07410"/>
<evidence type="ECO:0000313" key="3">
    <source>
        <dbReference type="Proteomes" id="UP000008808"/>
    </source>
</evidence>
<feature type="transmembrane region" description="Helical" evidence="1">
    <location>
        <begin position="98"/>
        <end position="115"/>
    </location>
</feature>
<accession>Q2N9R7</accession>
<gene>
    <name evidence="2" type="ordered locus">ELI_07410</name>
</gene>
<evidence type="ECO:0008006" key="4">
    <source>
        <dbReference type="Google" id="ProtNLM"/>
    </source>
</evidence>
<protein>
    <recommendedName>
        <fullName evidence="4">DUF4386 domain-containing protein</fullName>
    </recommendedName>
</protein>
<dbReference type="EMBL" id="CP000157">
    <property type="protein sequence ID" value="ABC63574.1"/>
    <property type="molecule type" value="Genomic_DNA"/>
</dbReference>
<feature type="transmembrane region" description="Helical" evidence="1">
    <location>
        <begin position="73"/>
        <end position="91"/>
    </location>
</feature>
<dbReference type="AlphaFoldDB" id="Q2N9R7"/>
<feature type="transmembrane region" description="Helical" evidence="1">
    <location>
        <begin position="7"/>
        <end position="26"/>
    </location>
</feature>
<dbReference type="HOGENOM" id="CLU_1552943_0_0_5"/>
<proteinExistence type="predicted"/>
<reference evidence="3" key="1">
    <citation type="journal article" date="2009" name="J. Bacteriol.">
        <title>Complete genome sequence of Erythrobacter litoralis HTCC2594.</title>
        <authorList>
            <person name="Oh H.M."/>
            <person name="Giovannoni S.J."/>
            <person name="Ferriera S."/>
            <person name="Johnson J."/>
            <person name="Cho J.C."/>
        </authorList>
    </citation>
    <scope>NUCLEOTIDE SEQUENCE [LARGE SCALE GENOMIC DNA]</scope>
    <source>
        <strain evidence="3">HTCC2594</strain>
    </source>
</reference>
<evidence type="ECO:0000313" key="2">
    <source>
        <dbReference type="EMBL" id="ABC63574.1"/>
    </source>
</evidence>
<keyword evidence="1" id="KW-0472">Membrane</keyword>
<evidence type="ECO:0000256" key="1">
    <source>
        <dbReference type="SAM" id="Phobius"/>
    </source>
</evidence>
<dbReference type="OrthoDB" id="7427621at2"/>
<feature type="transmembrane region" description="Helical" evidence="1">
    <location>
        <begin position="148"/>
        <end position="166"/>
    </location>
</feature>
<sequence>MVSRKRFLMFWVGGLIAFVVALALHMPLTLETVSEGIVDHQTATTAARVDFIQGEWAEAGVYRTALTAMISDLVFIMLFSVGSFLGGLYFLRVGTGALRTIGLATVFAAIVFFLSDSVETTLQIQQLAAGAGDDTKAAIAAAMHYPKLVSWIACFILPLNGLILEWSQRRAA</sequence>